<evidence type="ECO:0008006" key="3">
    <source>
        <dbReference type="Google" id="ProtNLM"/>
    </source>
</evidence>
<gene>
    <name evidence="1" type="ORF">Dda_0071</name>
</gene>
<keyword evidence="2" id="KW-1185">Reference proteome</keyword>
<proteinExistence type="predicted"/>
<dbReference type="AlphaFoldDB" id="A0AAD6NMD9"/>
<evidence type="ECO:0000313" key="2">
    <source>
        <dbReference type="Proteomes" id="UP001221413"/>
    </source>
</evidence>
<evidence type="ECO:0000313" key="1">
    <source>
        <dbReference type="EMBL" id="KAJ6263934.1"/>
    </source>
</evidence>
<comment type="caution">
    <text evidence="1">The sequence shown here is derived from an EMBL/GenBank/DDBJ whole genome shotgun (WGS) entry which is preliminary data.</text>
</comment>
<organism evidence="1 2">
    <name type="scientific">Drechslerella dactyloides</name>
    <name type="common">Nematode-trapping fungus</name>
    <name type="synonym">Arthrobotrys dactyloides</name>
    <dbReference type="NCBI Taxonomy" id="74499"/>
    <lineage>
        <taxon>Eukaryota</taxon>
        <taxon>Fungi</taxon>
        <taxon>Dikarya</taxon>
        <taxon>Ascomycota</taxon>
        <taxon>Pezizomycotina</taxon>
        <taxon>Orbiliomycetes</taxon>
        <taxon>Orbiliales</taxon>
        <taxon>Orbiliaceae</taxon>
        <taxon>Drechslerella</taxon>
    </lineage>
</organism>
<sequence>MNNTNGVILDPRNVFAWSQIKDGDYDDEDVSKLGIEIWELFLAQTLTDCTVVISPPGSGRHFAINCHRLILWRFTRFRSELQNSSTSVHGSRVLNVHMDPKIFLHILALAYTGMRHTLLPHFVMMTDQGDPLADGFSHFRFDVAGNEAPGPATKQELLFPARMSVTAQQLDFLEAKVEPGEIARSCMCQHQWRNARPCPLELTSFDPETLADHVEILYEDYRPVEHESIPLSWAHFDGPGSGVSISLERLTKAFERVPAFGRDFANDVFSEAKVAFPKLETMFP</sequence>
<dbReference type="Gene3D" id="3.30.710.10">
    <property type="entry name" value="Potassium Channel Kv1.1, Chain A"/>
    <property type="match status" value="1"/>
</dbReference>
<dbReference type="SUPFAM" id="SSF54695">
    <property type="entry name" value="POZ domain"/>
    <property type="match status" value="1"/>
</dbReference>
<dbReference type="Proteomes" id="UP001221413">
    <property type="component" value="Unassembled WGS sequence"/>
</dbReference>
<protein>
    <recommendedName>
        <fullName evidence="3">BTB domain-containing protein</fullName>
    </recommendedName>
</protein>
<reference evidence="1" key="1">
    <citation type="submission" date="2023-01" db="EMBL/GenBank/DDBJ databases">
        <title>The chitinases involved in constricting ring structure development in the nematode-trapping fungus Drechslerella dactyloides.</title>
        <authorList>
            <person name="Wang R."/>
            <person name="Zhang L."/>
            <person name="Tang P."/>
            <person name="Li S."/>
            <person name="Liang L."/>
        </authorList>
    </citation>
    <scope>NUCLEOTIDE SEQUENCE</scope>
    <source>
        <strain evidence="1">YMF1.00031</strain>
    </source>
</reference>
<dbReference type="EMBL" id="JAQGDS010000001">
    <property type="protein sequence ID" value="KAJ6263934.1"/>
    <property type="molecule type" value="Genomic_DNA"/>
</dbReference>
<dbReference type="CDD" id="cd18186">
    <property type="entry name" value="BTB_POZ_ZBTB_KLHL-like"/>
    <property type="match status" value="1"/>
</dbReference>
<dbReference type="InterPro" id="IPR011333">
    <property type="entry name" value="SKP1/BTB/POZ_sf"/>
</dbReference>
<name>A0AAD6NMD9_DREDA</name>
<accession>A0AAD6NMD9</accession>